<protein>
    <submittedName>
        <fullName evidence="2">Uncharacterized protein</fullName>
    </submittedName>
</protein>
<evidence type="ECO:0000256" key="1">
    <source>
        <dbReference type="SAM" id="MobiDB-lite"/>
    </source>
</evidence>
<evidence type="ECO:0000313" key="3">
    <source>
        <dbReference type="Proteomes" id="UP000541558"/>
    </source>
</evidence>
<accession>A0A8H5FL04</accession>
<proteinExistence type="predicted"/>
<name>A0A8H5FL04_9AGAR</name>
<feature type="region of interest" description="Disordered" evidence="1">
    <location>
        <begin position="47"/>
        <end position="74"/>
    </location>
</feature>
<gene>
    <name evidence="2" type="ORF">D9611_007281</name>
</gene>
<reference evidence="2 3" key="1">
    <citation type="journal article" date="2020" name="ISME J.">
        <title>Uncovering the hidden diversity of litter-decomposition mechanisms in mushroom-forming fungi.</title>
        <authorList>
            <person name="Floudas D."/>
            <person name="Bentzer J."/>
            <person name="Ahren D."/>
            <person name="Johansson T."/>
            <person name="Persson P."/>
            <person name="Tunlid A."/>
        </authorList>
    </citation>
    <scope>NUCLEOTIDE SEQUENCE [LARGE SCALE GENOMIC DNA]</scope>
    <source>
        <strain evidence="2 3">CBS 175.51</strain>
    </source>
</reference>
<comment type="caution">
    <text evidence="2">The sequence shown here is derived from an EMBL/GenBank/DDBJ whole genome shotgun (WGS) entry which is preliminary data.</text>
</comment>
<organism evidence="2 3">
    <name type="scientific">Ephemerocybe angulata</name>
    <dbReference type="NCBI Taxonomy" id="980116"/>
    <lineage>
        <taxon>Eukaryota</taxon>
        <taxon>Fungi</taxon>
        <taxon>Dikarya</taxon>
        <taxon>Basidiomycota</taxon>
        <taxon>Agaricomycotina</taxon>
        <taxon>Agaricomycetes</taxon>
        <taxon>Agaricomycetidae</taxon>
        <taxon>Agaricales</taxon>
        <taxon>Agaricineae</taxon>
        <taxon>Psathyrellaceae</taxon>
        <taxon>Ephemerocybe</taxon>
    </lineage>
</organism>
<evidence type="ECO:0000313" key="2">
    <source>
        <dbReference type="EMBL" id="KAF5340661.1"/>
    </source>
</evidence>
<dbReference type="Proteomes" id="UP000541558">
    <property type="component" value="Unassembled WGS sequence"/>
</dbReference>
<dbReference type="AlphaFoldDB" id="A0A8H5FL04"/>
<sequence>MSRYSKEKVIPLASEPSLEERLASVTKERDDLAAKYALLIQEKGAQTTLGEAIPGPKDGSNDSTVDPNDGSDAKATILPWVQKMTLGLHALDDNDS</sequence>
<dbReference type="EMBL" id="JAACJK010000003">
    <property type="protein sequence ID" value="KAF5340661.1"/>
    <property type="molecule type" value="Genomic_DNA"/>
</dbReference>
<keyword evidence="3" id="KW-1185">Reference proteome</keyword>